<keyword evidence="2" id="KW-1185">Reference proteome</keyword>
<name>A0A2I6S7E4_9RHOO</name>
<protein>
    <submittedName>
        <fullName evidence="1">Uncharacterized protein</fullName>
    </submittedName>
</protein>
<dbReference type="EMBL" id="CP025682">
    <property type="protein sequence ID" value="AUN95180.1"/>
    <property type="molecule type" value="Genomic_DNA"/>
</dbReference>
<dbReference type="Proteomes" id="UP000242205">
    <property type="component" value="Chromosome"/>
</dbReference>
<evidence type="ECO:0000313" key="2">
    <source>
        <dbReference type="Proteomes" id="UP000242205"/>
    </source>
</evidence>
<evidence type="ECO:0000313" key="1">
    <source>
        <dbReference type="EMBL" id="AUN95180.1"/>
    </source>
</evidence>
<reference evidence="1 2" key="1">
    <citation type="submission" date="2018-01" db="EMBL/GenBank/DDBJ databases">
        <authorList>
            <person name="Fu G.-Y."/>
        </authorList>
    </citation>
    <scope>NUCLEOTIDE SEQUENCE [LARGE SCALE GENOMIC DNA]</scope>
    <source>
        <strain evidence="1 2">SY39</strain>
    </source>
</reference>
<accession>A0A2I6S7E4</accession>
<gene>
    <name evidence="1" type="ORF">C0099_09710</name>
</gene>
<dbReference type="AlphaFoldDB" id="A0A2I6S7E4"/>
<sequence>MVCSRFSGLRVVAVCGADIVAGGELVCLVAPGLVAAWRIALPGLPGGAGHAVTSMAEVYALQCSMSLRIHPG</sequence>
<proteinExistence type="predicted"/>
<organism evidence="1 2">
    <name type="scientific">Pseudazoarcus pumilus</name>
    <dbReference type="NCBI Taxonomy" id="2067960"/>
    <lineage>
        <taxon>Bacteria</taxon>
        <taxon>Pseudomonadati</taxon>
        <taxon>Pseudomonadota</taxon>
        <taxon>Betaproteobacteria</taxon>
        <taxon>Rhodocyclales</taxon>
        <taxon>Zoogloeaceae</taxon>
        <taxon>Pseudazoarcus</taxon>
    </lineage>
</organism>
<dbReference type="KEGG" id="atw:C0099_09710"/>